<dbReference type="PROSITE" id="PS00126">
    <property type="entry name" value="PDEASE_I_1"/>
    <property type="match status" value="1"/>
</dbReference>
<evidence type="ECO:0000256" key="4">
    <source>
        <dbReference type="SAM" id="MobiDB-lite"/>
    </source>
</evidence>
<evidence type="ECO:0000256" key="2">
    <source>
        <dbReference type="ARBA" id="ARBA00022801"/>
    </source>
</evidence>
<feature type="region of interest" description="Disordered" evidence="4">
    <location>
        <begin position="229"/>
        <end position="252"/>
    </location>
</feature>
<dbReference type="Proteomes" id="UP000438429">
    <property type="component" value="Unassembled WGS sequence"/>
</dbReference>
<dbReference type="GO" id="GO:0007165">
    <property type="term" value="P:signal transduction"/>
    <property type="evidence" value="ECO:0007669"/>
    <property type="project" value="InterPro"/>
</dbReference>
<feature type="binding site" evidence="3">
    <location>
        <position position="142"/>
    </location>
    <ligand>
        <name>Zn(2+)</name>
        <dbReference type="ChEBI" id="CHEBI:29105"/>
        <label>1</label>
    </ligand>
</feature>
<organism evidence="6 7">
    <name type="scientific">Scophthalmus maximus</name>
    <name type="common">Turbot</name>
    <name type="synonym">Psetta maxima</name>
    <dbReference type="NCBI Taxonomy" id="52904"/>
    <lineage>
        <taxon>Eukaryota</taxon>
        <taxon>Metazoa</taxon>
        <taxon>Chordata</taxon>
        <taxon>Craniata</taxon>
        <taxon>Vertebrata</taxon>
        <taxon>Euteleostomi</taxon>
        <taxon>Actinopterygii</taxon>
        <taxon>Neopterygii</taxon>
        <taxon>Teleostei</taxon>
        <taxon>Neoteleostei</taxon>
        <taxon>Acanthomorphata</taxon>
        <taxon>Carangaria</taxon>
        <taxon>Pleuronectiformes</taxon>
        <taxon>Pleuronectoidei</taxon>
        <taxon>Scophthalmidae</taxon>
        <taxon>Scophthalmus</taxon>
    </lineage>
</organism>
<protein>
    <recommendedName>
        <fullName evidence="5">PDEase domain-containing protein</fullName>
    </recommendedName>
</protein>
<evidence type="ECO:0000313" key="7">
    <source>
        <dbReference type="Proteomes" id="UP000438429"/>
    </source>
</evidence>
<comment type="caution">
    <text evidence="6">The sequence shown here is derived from an EMBL/GenBank/DDBJ whole genome shotgun (WGS) entry which is preliminary data.</text>
</comment>
<feature type="binding site" evidence="3">
    <location>
        <position position="22"/>
    </location>
    <ligand>
        <name>Zn(2+)</name>
        <dbReference type="ChEBI" id="CHEBI:29105"/>
        <label>2</label>
    </ligand>
</feature>
<name>A0A6A4SFX3_SCOMX</name>
<dbReference type="InterPro" id="IPR023174">
    <property type="entry name" value="PDEase_CS"/>
</dbReference>
<keyword evidence="1 3" id="KW-0479">Metal-binding</keyword>
<dbReference type="InterPro" id="IPR023088">
    <property type="entry name" value="PDEase"/>
</dbReference>
<dbReference type="SUPFAM" id="SSF109604">
    <property type="entry name" value="HD-domain/PDEase-like"/>
    <property type="match status" value="1"/>
</dbReference>
<dbReference type="AlphaFoldDB" id="A0A6A4SFX3"/>
<dbReference type="Pfam" id="PF00233">
    <property type="entry name" value="PDEase_I"/>
    <property type="match status" value="1"/>
</dbReference>
<dbReference type="EMBL" id="VEVO01000014">
    <property type="protein sequence ID" value="KAF0031389.1"/>
    <property type="molecule type" value="Genomic_DNA"/>
</dbReference>
<feature type="binding site" evidence="3">
    <location>
        <position position="21"/>
    </location>
    <ligand>
        <name>Zn(2+)</name>
        <dbReference type="ChEBI" id="CHEBI:29105"/>
        <label>1</label>
    </ligand>
</feature>
<evidence type="ECO:0000256" key="3">
    <source>
        <dbReference type="PIRSR" id="PIRSR623088-3"/>
    </source>
</evidence>
<feature type="binding site" evidence="3">
    <location>
        <position position="22"/>
    </location>
    <ligand>
        <name>Zn(2+)</name>
        <dbReference type="ChEBI" id="CHEBI:29105"/>
        <label>1</label>
    </ligand>
</feature>
<gene>
    <name evidence="6" type="ORF">F2P81_015944</name>
</gene>
<keyword evidence="2" id="KW-0378">Hydrolase</keyword>
<dbReference type="GO" id="GO:0046872">
    <property type="term" value="F:metal ion binding"/>
    <property type="evidence" value="ECO:0007669"/>
    <property type="project" value="UniProtKB-KW"/>
</dbReference>
<evidence type="ECO:0000259" key="5">
    <source>
        <dbReference type="PROSITE" id="PS51845"/>
    </source>
</evidence>
<accession>A0A6A4SFX3</accession>
<evidence type="ECO:0000313" key="6">
    <source>
        <dbReference type="EMBL" id="KAF0031389.1"/>
    </source>
</evidence>
<proteinExistence type="predicted"/>
<feature type="domain" description="PDEase" evidence="5">
    <location>
        <begin position="1"/>
        <end position="155"/>
    </location>
</feature>
<feature type="domain" description="PDEase" evidence="5">
    <location>
        <begin position="156"/>
        <end position="213"/>
    </location>
</feature>
<dbReference type="Gene3D" id="1.10.1300.10">
    <property type="entry name" value="3'5'-cyclic nucleotide phosphodiesterase, catalytic domain"/>
    <property type="match status" value="1"/>
</dbReference>
<dbReference type="InterPro" id="IPR036971">
    <property type="entry name" value="PDEase_catalytic_dom_sf"/>
</dbReference>
<evidence type="ECO:0000256" key="1">
    <source>
        <dbReference type="ARBA" id="ARBA00022723"/>
    </source>
</evidence>
<reference evidence="6 7" key="1">
    <citation type="submission" date="2019-06" db="EMBL/GenBank/DDBJ databases">
        <title>Draft genomes of female and male turbot (Scophthalmus maximus).</title>
        <authorList>
            <person name="Xu H."/>
            <person name="Xu X.-W."/>
            <person name="Shao C."/>
            <person name="Chen S."/>
        </authorList>
    </citation>
    <scope>NUCLEOTIDE SEQUENCE [LARGE SCALE GENOMIC DNA]</scope>
    <source>
        <strain evidence="6">Ysfricsl-2016a</strain>
        <tissue evidence="6">Blood</tissue>
    </source>
</reference>
<dbReference type="InterPro" id="IPR002073">
    <property type="entry name" value="PDEase_catalytic_dom"/>
</dbReference>
<dbReference type="PRINTS" id="PR00387">
    <property type="entry name" value="PDIESTERASE1"/>
</dbReference>
<dbReference type="PANTHER" id="PTHR11347">
    <property type="entry name" value="CYCLIC NUCLEOTIDE PHOSPHODIESTERASE"/>
    <property type="match status" value="1"/>
</dbReference>
<sequence>MLKRYYTDLEVMAMITAGFLHDIDHRGTNNLYQVKSGNPLAKLHGSSIMERHHLEFGKFLLADESLNIYQNLHRRQVEHVIHLMDIAIIATDLALYFKKRTMFQKIVDLSHTYEDEKKWVDFMSLETTRKEILMAMMMTACDLSAITKPWEVQSKPMMDRAKAADLPKLQCGFIDFVCTFVYKEFSRFHPQIQPMLDGILNNRKEWNARKEEYEAKLKVIEEEKAAREAAAAGKGTANNPSGGSGSKTCCMC</sequence>
<dbReference type="PROSITE" id="PS51845">
    <property type="entry name" value="PDEASE_I_2"/>
    <property type="match status" value="2"/>
</dbReference>
<dbReference type="GO" id="GO:0004114">
    <property type="term" value="F:3',5'-cyclic-nucleotide phosphodiesterase activity"/>
    <property type="evidence" value="ECO:0007669"/>
    <property type="project" value="InterPro"/>
</dbReference>